<sequence>MSRLNLPLPPRKRSYRVALTPLADAMFQLLTFFMLTTSLTPYSMLTIGSATNKAAEVAADGGSGSGDGAPAAPAGLVIWELEDGLIRFGGSVYQRAQLQDLSEIIAARGANVHVQLVVGPTARVQDVASAMAALRGSEIEKVELKRIGGDL</sequence>
<keyword evidence="4 7" id="KW-0812">Transmembrane</keyword>
<keyword evidence="7" id="KW-0813">Transport</keyword>
<evidence type="ECO:0000256" key="1">
    <source>
        <dbReference type="ARBA" id="ARBA00004162"/>
    </source>
</evidence>
<evidence type="ECO:0000313" key="8">
    <source>
        <dbReference type="EMBL" id="CUH78140.1"/>
    </source>
</evidence>
<accession>A0A0P1G9V4</accession>
<evidence type="ECO:0000256" key="6">
    <source>
        <dbReference type="ARBA" id="ARBA00023136"/>
    </source>
</evidence>
<gene>
    <name evidence="8" type="ORF">TRM7557_01742</name>
</gene>
<protein>
    <submittedName>
        <fullName evidence="8">Biopolymer transport protein ExbD/TolR</fullName>
    </submittedName>
</protein>
<dbReference type="GO" id="GO:0005886">
    <property type="term" value="C:plasma membrane"/>
    <property type="evidence" value="ECO:0007669"/>
    <property type="project" value="UniProtKB-SubCell"/>
</dbReference>
<dbReference type="Proteomes" id="UP000052022">
    <property type="component" value="Unassembled WGS sequence"/>
</dbReference>
<dbReference type="Pfam" id="PF02472">
    <property type="entry name" value="ExbD"/>
    <property type="match status" value="1"/>
</dbReference>
<name>A0A0P1G9V4_9RHOB</name>
<keyword evidence="6" id="KW-0472">Membrane</keyword>
<dbReference type="InterPro" id="IPR003400">
    <property type="entry name" value="ExbD"/>
</dbReference>
<evidence type="ECO:0000256" key="3">
    <source>
        <dbReference type="ARBA" id="ARBA00022475"/>
    </source>
</evidence>
<keyword evidence="3" id="KW-1003">Cell membrane</keyword>
<evidence type="ECO:0000256" key="2">
    <source>
        <dbReference type="ARBA" id="ARBA00005811"/>
    </source>
</evidence>
<evidence type="ECO:0000313" key="9">
    <source>
        <dbReference type="Proteomes" id="UP000052022"/>
    </source>
</evidence>
<proteinExistence type="inferred from homology"/>
<dbReference type="EMBL" id="CYSD01000025">
    <property type="protein sequence ID" value="CUH78140.1"/>
    <property type="molecule type" value="Genomic_DNA"/>
</dbReference>
<keyword evidence="9" id="KW-1185">Reference proteome</keyword>
<evidence type="ECO:0000256" key="5">
    <source>
        <dbReference type="ARBA" id="ARBA00022989"/>
    </source>
</evidence>
<evidence type="ECO:0000256" key="7">
    <source>
        <dbReference type="RuleBase" id="RU003879"/>
    </source>
</evidence>
<comment type="subcellular location">
    <subcellularLocation>
        <location evidence="1">Cell membrane</location>
        <topology evidence="1">Single-pass membrane protein</topology>
    </subcellularLocation>
    <subcellularLocation>
        <location evidence="7">Cell membrane</location>
        <topology evidence="7">Single-pass type II membrane protein</topology>
    </subcellularLocation>
</comment>
<keyword evidence="7" id="KW-0653">Protein transport</keyword>
<organism evidence="8 9">
    <name type="scientific">Tritonibacter multivorans</name>
    <dbReference type="NCBI Taxonomy" id="928856"/>
    <lineage>
        <taxon>Bacteria</taxon>
        <taxon>Pseudomonadati</taxon>
        <taxon>Pseudomonadota</taxon>
        <taxon>Alphaproteobacteria</taxon>
        <taxon>Rhodobacterales</taxon>
        <taxon>Paracoccaceae</taxon>
        <taxon>Tritonibacter</taxon>
    </lineage>
</organism>
<comment type="similarity">
    <text evidence="2 7">Belongs to the ExbD/TolR family.</text>
</comment>
<dbReference type="STRING" id="928856.SAMN04488049_1265"/>
<dbReference type="GO" id="GO:0015031">
    <property type="term" value="P:protein transport"/>
    <property type="evidence" value="ECO:0007669"/>
    <property type="project" value="UniProtKB-KW"/>
</dbReference>
<evidence type="ECO:0000256" key="4">
    <source>
        <dbReference type="ARBA" id="ARBA00022692"/>
    </source>
</evidence>
<dbReference type="RefSeq" id="WP_058289828.1">
    <property type="nucleotide sequence ID" value="NZ_CYSD01000025.1"/>
</dbReference>
<dbReference type="AlphaFoldDB" id="A0A0P1G9V4"/>
<reference evidence="8 9" key="1">
    <citation type="submission" date="2015-09" db="EMBL/GenBank/DDBJ databases">
        <authorList>
            <consortium name="Swine Surveillance"/>
        </authorList>
    </citation>
    <scope>NUCLEOTIDE SEQUENCE [LARGE SCALE GENOMIC DNA]</scope>
    <source>
        <strain evidence="8 9">CECT 7557</strain>
    </source>
</reference>
<dbReference type="GO" id="GO:0022857">
    <property type="term" value="F:transmembrane transporter activity"/>
    <property type="evidence" value="ECO:0007669"/>
    <property type="project" value="InterPro"/>
</dbReference>
<keyword evidence="5" id="KW-1133">Transmembrane helix</keyword>